<keyword evidence="5" id="KW-0496">Mitochondrion</keyword>
<evidence type="ECO:0000313" key="10">
    <source>
        <dbReference type="WBParaSite" id="DME_0000682001-mRNA-1"/>
    </source>
</evidence>
<dbReference type="STRING" id="318479.A0A0N4UH24"/>
<dbReference type="WBParaSite" id="DME_0000682001-mRNA-1">
    <property type="protein sequence ID" value="DME_0000682001-mRNA-1"/>
    <property type="gene ID" value="DME_0000682001"/>
</dbReference>
<keyword evidence="4" id="KW-0256">Endoplasmic reticulum</keyword>
<dbReference type="GO" id="GO:0005783">
    <property type="term" value="C:endoplasmic reticulum"/>
    <property type="evidence" value="ECO:0007669"/>
    <property type="project" value="UniProtKB-SubCell"/>
</dbReference>
<reference evidence="7 9" key="2">
    <citation type="submission" date="2018-11" db="EMBL/GenBank/DDBJ databases">
        <authorList>
            <consortium name="Pathogen Informatics"/>
        </authorList>
    </citation>
    <scope>NUCLEOTIDE SEQUENCE [LARGE SCALE GENOMIC DNA]</scope>
</reference>
<evidence type="ECO:0000256" key="6">
    <source>
        <dbReference type="ARBA" id="ARBA00023136"/>
    </source>
</evidence>
<protein>
    <submittedName>
        <fullName evidence="10">AB hydrolase-1 domain-containing protein</fullName>
    </submittedName>
</protein>
<gene>
    <name evidence="7" type="ORF">DME_LOCUS1434</name>
</gene>
<accession>A0A0N4UH24</accession>
<organism evidence="8 10">
    <name type="scientific">Dracunculus medinensis</name>
    <name type="common">Guinea worm</name>
    <dbReference type="NCBI Taxonomy" id="318479"/>
    <lineage>
        <taxon>Eukaryota</taxon>
        <taxon>Metazoa</taxon>
        <taxon>Ecdysozoa</taxon>
        <taxon>Nematoda</taxon>
        <taxon>Chromadorea</taxon>
        <taxon>Rhabditida</taxon>
        <taxon>Spirurina</taxon>
        <taxon>Dracunculoidea</taxon>
        <taxon>Dracunculidae</taxon>
        <taxon>Dracunculus</taxon>
    </lineage>
</organism>
<dbReference type="SUPFAM" id="SSF53474">
    <property type="entry name" value="alpha/beta-Hydrolases"/>
    <property type="match status" value="1"/>
</dbReference>
<dbReference type="GO" id="GO:0005739">
    <property type="term" value="C:mitochondrion"/>
    <property type="evidence" value="ECO:0007669"/>
    <property type="project" value="UniProtKB-SubCell"/>
</dbReference>
<evidence type="ECO:0000256" key="5">
    <source>
        <dbReference type="ARBA" id="ARBA00023128"/>
    </source>
</evidence>
<evidence type="ECO:0000256" key="3">
    <source>
        <dbReference type="ARBA" id="ARBA00004370"/>
    </source>
</evidence>
<dbReference type="EMBL" id="UYYG01000021">
    <property type="protein sequence ID" value="VDN51461.1"/>
    <property type="molecule type" value="Genomic_DNA"/>
</dbReference>
<sequence length="253" mass="29199">MTIDILMFMLQYFKWLPKLATLAVSTKLDESLLAEKICMNAISTFDSTRQRFGTNIYELYRSDNAQLVDIVFIHGLKGSVFRTWREKNFIDETEQTLCWPRDWLPKDINAPCRILAIDYTTSLVHFAGVTETLAVRSQRISKQLRSAGVGDRPLMFICHSMATPHRGSPVANYASFALRPTNDLRILHHQNEINKDLHRDFLNIAEEIPVICSVAELEKVPLPFRQKEFLVPVESAYFEYGPIYHIKDVSNQF</sequence>
<dbReference type="InterPro" id="IPR052374">
    <property type="entry name" value="SERAC1"/>
</dbReference>
<evidence type="ECO:0000313" key="7">
    <source>
        <dbReference type="EMBL" id="VDN51461.1"/>
    </source>
</evidence>
<evidence type="ECO:0000313" key="9">
    <source>
        <dbReference type="Proteomes" id="UP000274756"/>
    </source>
</evidence>
<reference evidence="10" key="1">
    <citation type="submission" date="2017-02" db="UniProtKB">
        <authorList>
            <consortium name="WormBaseParasite"/>
        </authorList>
    </citation>
    <scope>IDENTIFICATION</scope>
</reference>
<dbReference type="InterPro" id="IPR029058">
    <property type="entry name" value="AB_hydrolase_fold"/>
</dbReference>
<dbReference type="Proteomes" id="UP000274756">
    <property type="component" value="Unassembled WGS sequence"/>
</dbReference>
<dbReference type="OrthoDB" id="5086500at2759"/>
<keyword evidence="9" id="KW-1185">Reference proteome</keyword>
<evidence type="ECO:0000256" key="1">
    <source>
        <dbReference type="ARBA" id="ARBA00004173"/>
    </source>
</evidence>
<evidence type="ECO:0000256" key="4">
    <source>
        <dbReference type="ARBA" id="ARBA00022824"/>
    </source>
</evidence>
<proteinExistence type="predicted"/>
<dbReference type="Proteomes" id="UP000038040">
    <property type="component" value="Unplaced"/>
</dbReference>
<dbReference type="PANTHER" id="PTHR48182">
    <property type="entry name" value="PROTEIN SERAC1"/>
    <property type="match status" value="1"/>
</dbReference>
<keyword evidence="6" id="KW-0472">Membrane</keyword>
<dbReference type="GO" id="GO:0016020">
    <property type="term" value="C:membrane"/>
    <property type="evidence" value="ECO:0007669"/>
    <property type="project" value="UniProtKB-SubCell"/>
</dbReference>
<evidence type="ECO:0000313" key="8">
    <source>
        <dbReference type="Proteomes" id="UP000038040"/>
    </source>
</evidence>
<dbReference type="AlphaFoldDB" id="A0A0N4UH24"/>
<name>A0A0N4UH24_DRAME</name>
<dbReference type="PANTHER" id="PTHR48182:SF2">
    <property type="entry name" value="PROTEIN SERAC1"/>
    <property type="match status" value="1"/>
</dbReference>
<comment type="subcellular location">
    <subcellularLocation>
        <location evidence="2">Endoplasmic reticulum</location>
    </subcellularLocation>
    <subcellularLocation>
        <location evidence="3">Membrane</location>
    </subcellularLocation>
    <subcellularLocation>
        <location evidence="1">Mitochondrion</location>
    </subcellularLocation>
</comment>
<evidence type="ECO:0000256" key="2">
    <source>
        <dbReference type="ARBA" id="ARBA00004240"/>
    </source>
</evidence>